<evidence type="ECO:0000313" key="1">
    <source>
        <dbReference type="EMBL" id="KAF6145144.1"/>
    </source>
</evidence>
<accession>A0A7J7LRK0</accession>
<dbReference type="AlphaFoldDB" id="A0A7J7LRK0"/>
<sequence>IIWSSGAQQTPLSLGSTFEEQKKRGVKKSCLGCDGDGNGGGEGVIMGRFVMVLIERM</sequence>
<feature type="non-terminal residue" evidence="1">
    <location>
        <position position="57"/>
    </location>
</feature>
<comment type="caution">
    <text evidence="1">The sequence shown here is derived from an EMBL/GenBank/DDBJ whole genome shotgun (WGS) entry which is preliminary data.</text>
</comment>
<proteinExistence type="predicted"/>
<dbReference type="EMBL" id="JACGCM010002086">
    <property type="protein sequence ID" value="KAF6145144.1"/>
    <property type="molecule type" value="Genomic_DNA"/>
</dbReference>
<dbReference type="Proteomes" id="UP000541444">
    <property type="component" value="Unassembled WGS sequence"/>
</dbReference>
<keyword evidence="2" id="KW-1185">Reference proteome</keyword>
<protein>
    <submittedName>
        <fullName evidence="1">Uncharacterized protein</fullName>
    </submittedName>
</protein>
<name>A0A7J7LRK0_9MAGN</name>
<gene>
    <name evidence="1" type="ORF">GIB67_013495</name>
</gene>
<organism evidence="1 2">
    <name type="scientific">Kingdonia uniflora</name>
    <dbReference type="NCBI Taxonomy" id="39325"/>
    <lineage>
        <taxon>Eukaryota</taxon>
        <taxon>Viridiplantae</taxon>
        <taxon>Streptophyta</taxon>
        <taxon>Embryophyta</taxon>
        <taxon>Tracheophyta</taxon>
        <taxon>Spermatophyta</taxon>
        <taxon>Magnoliopsida</taxon>
        <taxon>Ranunculales</taxon>
        <taxon>Circaeasteraceae</taxon>
        <taxon>Kingdonia</taxon>
    </lineage>
</organism>
<evidence type="ECO:0000313" key="2">
    <source>
        <dbReference type="Proteomes" id="UP000541444"/>
    </source>
</evidence>
<reference evidence="1 2" key="1">
    <citation type="journal article" date="2020" name="IScience">
        <title>Genome Sequencing of the Endangered Kingdonia uniflora (Circaeasteraceae, Ranunculales) Reveals Potential Mechanisms of Evolutionary Specialization.</title>
        <authorList>
            <person name="Sun Y."/>
            <person name="Deng T."/>
            <person name="Zhang A."/>
            <person name="Moore M.J."/>
            <person name="Landis J.B."/>
            <person name="Lin N."/>
            <person name="Zhang H."/>
            <person name="Zhang X."/>
            <person name="Huang J."/>
            <person name="Zhang X."/>
            <person name="Sun H."/>
            <person name="Wang H."/>
        </authorList>
    </citation>
    <scope>NUCLEOTIDE SEQUENCE [LARGE SCALE GENOMIC DNA]</scope>
    <source>
        <strain evidence="1">TB1705</strain>
        <tissue evidence="1">Leaf</tissue>
    </source>
</reference>